<proteinExistence type="inferred from homology"/>
<feature type="domain" description="Thiamine pyrophosphate enzyme central" evidence="5">
    <location>
        <begin position="193"/>
        <end position="325"/>
    </location>
</feature>
<dbReference type="Gene3D" id="3.40.50.970">
    <property type="match status" value="2"/>
</dbReference>
<accession>A0A327JHB6</accession>
<reference evidence="8 9" key="1">
    <citation type="submission" date="2017-07" db="EMBL/GenBank/DDBJ databases">
        <title>Draft Genome Sequences of Select Purple Nonsulfur Bacteria.</title>
        <authorList>
            <person name="Lasarre B."/>
            <person name="Mckinlay J.B."/>
        </authorList>
    </citation>
    <scope>NUCLEOTIDE SEQUENCE [LARGE SCALE GENOMIC DNA]</scope>
    <source>
        <strain evidence="8 9">DSM 11290</strain>
    </source>
</reference>
<dbReference type="FunFam" id="3.40.50.970:FF:000007">
    <property type="entry name" value="Acetolactate synthase"/>
    <property type="match status" value="1"/>
</dbReference>
<evidence type="ECO:0000256" key="2">
    <source>
        <dbReference type="ARBA" id="ARBA00007812"/>
    </source>
</evidence>
<dbReference type="InterPro" id="IPR029035">
    <property type="entry name" value="DHS-like_NAD/FAD-binding_dom"/>
</dbReference>
<sequence>MATLGETLVRLLEIYGTEIVFGIPGVHTAELYRGLAGSPIRHVTPRHEQGAGFMADGYARVTGKPGVAMVISGPGLANIATAMMQAKADSIPMLVIAGVNSPGKMDSGNGHLHEMPDQRGFADHVAAFAHTVLTPEELPQVMARAFAVFESARPGPVMIEIPVRLMRADAGHVALPDRKPEARPPAPDPQRLAAVVEACRAATSPVILIGGGARRGAADALALAESLDCPLIGTINARACLPKDHPLAVPLNVGMEGVRDLLEESDLVLAFGTEFGPTDFDIDEAGPVGRPKKLVRVDIDPEQLMRNFQPDIGLVGDAAMALRQIRAALGPEGRKAGGAERAAGAIRAARETLPEDYRAHIALLDAIRDRIPEAAFVGDSTQLVYAGNLGFGIGNRGHWFNSAVGFGTLGYALPAAIGAALGRPGAPVVAIAGDGGLQFTLAELGTVADCGVPVIVVVWNNGGYLEIRYCMESRGIAPEGVSPSPPDFAKVAEAYGIGATVLDGPEGVADAVAEAVFRNAPFVIDVRGV</sequence>
<protein>
    <recommendedName>
        <fullName evidence="10">5-guanidino-2-oxopentanoate decarboxylase</fullName>
    </recommendedName>
</protein>
<comment type="caution">
    <text evidence="8">The sequence shown here is derived from an EMBL/GenBank/DDBJ whole genome shotgun (WGS) entry which is preliminary data.</text>
</comment>
<dbReference type="RefSeq" id="WP_111436490.1">
    <property type="nucleotide sequence ID" value="NZ_JACIGG010000008.1"/>
</dbReference>
<gene>
    <name evidence="8" type="ORF">CH339_21520</name>
</gene>
<dbReference type="CDD" id="cd07035">
    <property type="entry name" value="TPP_PYR_POX_like"/>
    <property type="match status" value="1"/>
</dbReference>
<dbReference type="Proteomes" id="UP000249299">
    <property type="component" value="Unassembled WGS sequence"/>
</dbReference>
<name>A0A327JHB6_9HYPH</name>
<dbReference type="GO" id="GO:0003984">
    <property type="term" value="F:acetolactate synthase activity"/>
    <property type="evidence" value="ECO:0007669"/>
    <property type="project" value="TreeGrafter"/>
</dbReference>
<evidence type="ECO:0000259" key="5">
    <source>
        <dbReference type="Pfam" id="PF00205"/>
    </source>
</evidence>
<dbReference type="GO" id="GO:0000287">
    <property type="term" value="F:magnesium ion binding"/>
    <property type="evidence" value="ECO:0007669"/>
    <property type="project" value="InterPro"/>
</dbReference>
<dbReference type="OrthoDB" id="4494979at2"/>
<dbReference type="GO" id="GO:0009097">
    <property type="term" value="P:isoleucine biosynthetic process"/>
    <property type="evidence" value="ECO:0007669"/>
    <property type="project" value="TreeGrafter"/>
</dbReference>
<dbReference type="GO" id="GO:0050660">
    <property type="term" value="F:flavin adenine dinucleotide binding"/>
    <property type="evidence" value="ECO:0007669"/>
    <property type="project" value="TreeGrafter"/>
</dbReference>
<dbReference type="InterPro" id="IPR012000">
    <property type="entry name" value="Thiamin_PyroP_enz_cen_dom"/>
</dbReference>
<evidence type="ECO:0000256" key="4">
    <source>
        <dbReference type="RuleBase" id="RU362132"/>
    </source>
</evidence>
<dbReference type="Gene3D" id="3.40.50.1220">
    <property type="entry name" value="TPP-binding domain"/>
    <property type="match status" value="1"/>
</dbReference>
<dbReference type="PANTHER" id="PTHR18968">
    <property type="entry name" value="THIAMINE PYROPHOSPHATE ENZYMES"/>
    <property type="match status" value="1"/>
</dbReference>
<dbReference type="InterPro" id="IPR011766">
    <property type="entry name" value="TPP_enzyme_TPP-bd"/>
</dbReference>
<dbReference type="InterPro" id="IPR000399">
    <property type="entry name" value="TPP-bd_CS"/>
</dbReference>
<comment type="similarity">
    <text evidence="2 4">Belongs to the TPP enzyme family.</text>
</comment>
<dbReference type="InterPro" id="IPR029061">
    <property type="entry name" value="THDP-binding"/>
</dbReference>
<dbReference type="GO" id="GO:0005948">
    <property type="term" value="C:acetolactate synthase complex"/>
    <property type="evidence" value="ECO:0007669"/>
    <property type="project" value="TreeGrafter"/>
</dbReference>
<feature type="domain" description="Thiamine pyrophosphate enzyme TPP-binding" evidence="6">
    <location>
        <begin position="391"/>
        <end position="526"/>
    </location>
</feature>
<dbReference type="NCBIfam" id="NF005712">
    <property type="entry name" value="PRK07524.1"/>
    <property type="match status" value="1"/>
</dbReference>
<evidence type="ECO:0000256" key="1">
    <source>
        <dbReference type="ARBA" id="ARBA00001964"/>
    </source>
</evidence>
<keyword evidence="3 4" id="KW-0786">Thiamine pyrophosphate</keyword>
<dbReference type="SUPFAM" id="SSF52518">
    <property type="entry name" value="Thiamin diphosphate-binding fold (THDP-binding)"/>
    <property type="match status" value="2"/>
</dbReference>
<evidence type="ECO:0000259" key="6">
    <source>
        <dbReference type="Pfam" id="PF02775"/>
    </source>
</evidence>
<keyword evidence="9" id="KW-1185">Reference proteome</keyword>
<evidence type="ECO:0008006" key="10">
    <source>
        <dbReference type="Google" id="ProtNLM"/>
    </source>
</evidence>
<dbReference type="Pfam" id="PF02776">
    <property type="entry name" value="TPP_enzyme_N"/>
    <property type="match status" value="1"/>
</dbReference>
<dbReference type="SUPFAM" id="SSF52467">
    <property type="entry name" value="DHS-like NAD/FAD-binding domain"/>
    <property type="match status" value="1"/>
</dbReference>
<dbReference type="GO" id="GO:0009099">
    <property type="term" value="P:L-valine biosynthetic process"/>
    <property type="evidence" value="ECO:0007669"/>
    <property type="project" value="TreeGrafter"/>
</dbReference>
<dbReference type="GO" id="GO:0030976">
    <property type="term" value="F:thiamine pyrophosphate binding"/>
    <property type="evidence" value="ECO:0007669"/>
    <property type="project" value="InterPro"/>
</dbReference>
<dbReference type="CDD" id="cd00568">
    <property type="entry name" value="TPP_enzymes"/>
    <property type="match status" value="1"/>
</dbReference>
<dbReference type="Pfam" id="PF02775">
    <property type="entry name" value="TPP_enzyme_C"/>
    <property type="match status" value="1"/>
</dbReference>
<feature type="domain" description="Thiamine pyrophosphate enzyme N-terminal TPP-binding" evidence="7">
    <location>
        <begin position="3"/>
        <end position="118"/>
    </location>
</feature>
<evidence type="ECO:0000313" key="8">
    <source>
        <dbReference type="EMBL" id="RAI24704.1"/>
    </source>
</evidence>
<dbReference type="InterPro" id="IPR012001">
    <property type="entry name" value="Thiamin_PyroP_enz_TPP-bd_dom"/>
</dbReference>
<organism evidence="8 9">
    <name type="scientific">Rhodobium orientis</name>
    <dbReference type="NCBI Taxonomy" id="34017"/>
    <lineage>
        <taxon>Bacteria</taxon>
        <taxon>Pseudomonadati</taxon>
        <taxon>Pseudomonadota</taxon>
        <taxon>Alphaproteobacteria</taxon>
        <taxon>Hyphomicrobiales</taxon>
        <taxon>Rhodobiaceae</taxon>
        <taxon>Rhodobium</taxon>
    </lineage>
</organism>
<comment type="cofactor">
    <cofactor evidence="1">
        <name>thiamine diphosphate</name>
        <dbReference type="ChEBI" id="CHEBI:58937"/>
    </cofactor>
</comment>
<evidence type="ECO:0000313" key="9">
    <source>
        <dbReference type="Proteomes" id="UP000249299"/>
    </source>
</evidence>
<evidence type="ECO:0000256" key="3">
    <source>
        <dbReference type="ARBA" id="ARBA00023052"/>
    </source>
</evidence>
<dbReference type="EMBL" id="NPEV01000070">
    <property type="protein sequence ID" value="RAI24704.1"/>
    <property type="molecule type" value="Genomic_DNA"/>
</dbReference>
<dbReference type="PROSITE" id="PS00187">
    <property type="entry name" value="TPP_ENZYMES"/>
    <property type="match status" value="1"/>
</dbReference>
<dbReference type="Pfam" id="PF00205">
    <property type="entry name" value="TPP_enzyme_M"/>
    <property type="match status" value="1"/>
</dbReference>
<dbReference type="PANTHER" id="PTHR18968:SF13">
    <property type="entry name" value="ACETOLACTATE SYNTHASE CATALYTIC SUBUNIT, MITOCHONDRIAL"/>
    <property type="match status" value="1"/>
</dbReference>
<dbReference type="InterPro" id="IPR045229">
    <property type="entry name" value="TPP_enz"/>
</dbReference>
<evidence type="ECO:0000259" key="7">
    <source>
        <dbReference type="Pfam" id="PF02776"/>
    </source>
</evidence>
<dbReference type="AlphaFoldDB" id="A0A327JHB6"/>